<dbReference type="GeneID" id="89951910"/>
<comment type="caution">
    <text evidence="1">The sequence shown here is derived from an EMBL/GenBank/DDBJ whole genome shotgun (WGS) entry which is preliminary data.</text>
</comment>
<dbReference type="EMBL" id="JASEJX010000011">
    <property type="protein sequence ID" value="KAK4520094.1"/>
    <property type="molecule type" value="Genomic_DNA"/>
</dbReference>
<dbReference type="RefSeq" id="XP_064686760.1">
    <property type="nucleotide sequence ID" value="XM_064827476.1"/>
</dbReference>
<evidence type="ECO:0000313" key="2">
    <source>
        <dbReference type="Proteomes" id="UP001304243"/>
    </source>
</evidence>
<gene>
    <name evidence="1" type="primary">msp1_2</name>
    <name evidence="1" type="ORF">ATC70_008224</name>
</gene>
<sequence length="69" mass="7327">MKARAASSDSIYGTLTNIGNPGPVFERNALDQQYTEMDQFQHDIPVYTLADLASAAAAIGSSCTFLSIA</sequence>
<evidence type="ECO:0000313" key="1">
    <source>
        <dbReference type="EMBL" id="KAK4520094.1"/>
    </source>
</evidence>
<organism evidence="1 2">
    <name type="scientific">Mucor velutinosus</name>
    <dbReference type="NCBI Taxonomy" id="708070"/>
    <lineage>
        <taxon>Eukaryota</taxon>
        <taxon>Fungi</taxon>
        <taxon>Fungi incertae sedis</taxon>
        <taxon>Mucoromycota</taxon>
        <taxon>Mucoromycotina</taxon>
        <taxon>Mucoromycetes</taxon>
        <taxon>Mucorales</taxon>
        <taxon>Mucorineae</taxon>
        <taxon>Mucoraceae</taxon>
        <taxon>Mucor</taxon>
    </lineage>
</organism>
<name>A0AAN7DP00_9FUNG</name>
<proteinExistence type="predicted"/>
<protein>
    <submittedName>
        <fullName evidence="1">Mitochondrial dynamin GTPase Msp1</fullName>
    </submittedName>
</protein>
<accession>A0AAN7DP00</accession>
<reference evidence="1 2" key="1">
    <citation type="submission" date="2022-11" db="EMBL/GenBank/DDBJ databases">
        <title>Mucor velutinosus strain NIH1002 WGS.</title>
        <authorList>
            <person name="Subramanian P."/>
            <person name="Mullikin J.C."/>
            <person name="Segre J.A."/>
            <person name="Zelazny A.M."/>
        </authorList>
    </citation>
    <scope>NUCLEOTIDE SEQUENCE [LARGE SCALE GENOMIC DNA]</scope>
    <source>
        <strain evidence="1 2">NIH1002</strain>
    </source>
</reference>
<dbReference type="Proteomes" id="UP001304243">
    <property type="component" value="Unassembled WGS sequence"/>
</dbReference>
<dbReference type="AlphaFoldDB" id="A0AAN7DP00"/>
<keyword evidence="2" id="KW-1185">Reference proteome</keyword>